<reference evidence="1" key="1">
    <citation type="submission" date="2022-02" db="EMBL/GenBank/DDBJ databases">
        <title>Plant Genome Project.</title>
        <authorList>
            <person name="Zhang R.-G."/>
        </authorList>
    </citation>
    <scope>NUCLEOTIDE SEQUENCE</scope>
    <source>
        <strain evidence="1">AT1</strain>
    </source>
</reference>
<gene>
    <name evidence="1" type="ORF">RHMOL_Rhmol05G0072400</name>
</gene>
<dbReference type="EMBL" id="CM046392">
    <property type="protein sequence ID" value="KAI8554112.1"/>
    <property type="molecule type" value="Genomic_DNA"/>
</dbReference>
<evidence type="ECO:0000313" key="1">
    <source>
        <dbReference type="EMBL" id="KAI8554112.1"/>
    </source>
</evidence>
<keyword evidence="2" id="KW-1185">Reference proteome</keyword>
<evidence type="ECO:0000313" key="2">
    <source>
        <dbReference type="Proteomes" id="UP001062846"/>
    </source>
</evidence>
<protein>
    <submittedName>
        <fullName evidence="1">Uncharacterized protein</fullName>
    </submittedName>
</protein>
<dbReference type="Proteomes" id="UP001062846">
    <property type="component" value="Chromosome 5"/>
</dbReference>
<proteinExistence type="predicted"/>
<organism evidence="1 2">
    <name type="scientific">Rhododendron molle</name>
    <name type="common">Chinese azalea</name>
    <name type="synonym">Azalea mollis</name>
    <dbReference type="NCBI Taxonomy" id="49168"/>
    <lineage>
        <taxon>Eukaryota</taxon>
        <taxon>Viridiplantae</taxon>
        <taxon>Streptophyta</taxon>
        <taxon>Embryophyta</taxon>
        <taxon>Tracheophyta</taxon>
        <taxon>Spermatophyta</taxon>
        <taxon>Magnoliopsida</taxon>
        <taxon>eudicotyledons</taxon>
        <taxon>Gunneridae</taxon>
        <taxon>Pentapetalae</taxon>
        <taxon>asterids</taxon>
        <taxon>Ericales</taxon>
        <taxon>Ericaceae</taxon>
        <taxon>Ericoideae</taxon>
        <taxon>Rhodoreae</taxon>
        <taxon>Rhododendron</taxon>
    </lineage>
</organism>
<sequence length="110" mass="12047">MVTVFEHLPELDPTFSIAFTISSPSTTLPNTTCFPSSQSVLAVHIKNCEPLVPGPALAMERIPAPVCFLMKFSSANLDPYMDSPPVPFPAVKSPPWHMNPGITRWNVEPL</sequence>
<accession>A0ACC0NNG1</accession>
<name>A0ACC0NNG1_RHOML</name>
<comment type="caution">
    <text evidence="1">The sequence shown here is derived from an EMBL/GenBank/DDBJ whole genome shotgun (WGS) entry which is preliminary data.</text>
</comment>